<dbReference type="EMBL" id="VDFR01000088">
    <property type="protein sequence ID" value="TNC43122.1"/>
    <property type="molecule type" value="Genomic_DNA"/>
</dbReference>
<gene>
    <name evidence="2" type="ORF">FHE65_13885</name>
    <name evidence="1" type="ORF">FHE65_19175</name>
</gene>
<dbReference type="EMBL" id="VDFR01000062">
    <property type="protein sequence ID" value="TNC46063.1"/>
    <property type="molecule type" value="Genomic_DNA"/>
</dbReference>
<evidence type="ECO:0000313" key="1">
    <source>
        <dbReference type="EMBL" id="TNC43122.1"/>
    </source>
</evidence>
<dbReference type="AlphaFoldDB" id="A0A5C4MNY7"/>
<dbReference type="Proteomes" id="UP000306740">
    <property type="component" value="Unassembled WGS sequence"/>
</dbReference>
<name>A0A5C4MNY7_9ACTN</name>
<accession>A0A5C4MNY7</accession>
<protein>
    <submittedName>
        <fullName evidence="2">DUF2867 domain-containing protein</fullName>
    </submittedName>
</protein>
<sequence length="136" mass="14773">MAAPDYVDVFSHRTEVVASAERWARVMFGDTPGVLGTLLFRGLLGLRVTHRRSPDTVAGWQVAARADEALRLEAQSPFLTGELVVTTVDGSVTLMTSMRYERRLGAILWPAVAVVHRRAAPGLLRGAATTLAHEHA</sequence>
<comment type="caution">
    <text evidence="2">The sequence shown here is derived from an EMBL/GenBank/DDBJ whole genome shotgun (WGS) entry which is preliminary data.</text>
</comment>
<proteinExistence type="predicted"/>
<evidence type="ECO:0000313" key="3">
    <source>
        <dbReference type="Proteomes" id="UP000306740"/>
    </source>
</evidence>
<organism evidence="2 3">
    <name type="scientific">Mumia zhuanghuii</name>
    <dbReference type="NCBI Taxonomy" id="2585211"/>
    <lineage>
        <taxon>Bacteria</taxon>
        <taxon>Bacillati</taxon>
        <taxon>Actinomycetota</taxon>
        <taxon>Actinomycetes</taxon>
        <taxon>Propionibacteriales</taxon>
        <taxon>Nocardioidaceae</taxon>
        <taxon>Mumia</taxon>
    </lineage>
</organism>
<reference evidence="2 3" key="1">
    <citation type="submission" date="2019-05" db="EMBL/GenBank/DDBJ databases">
        <title>Mumia sp. nov., isolated from the intestinal contents of plateau pika (Ochotona curzoniae) in the Qinghai-Tibet plateau of China.</title>
        <authorList>
            <person name="Tian Z."/>
        </authorList>
    </citation>
    <scope>NUCLEOTIDE SEQUENCE [LARGE SCALE GENOMIC DNA]</scope>
    <source>
        <strain evidence="3">527</strain>
        <strain evidence="2">Z527</strain>
    </source>
</reference>
<dbReference type="OrthoDB" id="4551029at2"/>
<evidence type="ECO:0000313" key="2">
    <source>
        <dbReference type="EMBL" id="TNC46063.1"/>
    </source>
</evidence>